<dbReference type="FunFam" id="3.90.550.50:FF:000091">
    <property type="entry name" value="Hexosyltransferase"/>
    <property type="match status" value="1"/>
</dbReference>
<organism evidence="11 12">
    <name type="scientific">Nematostella vectensis</name>
    <name type="common">Starlet sea anemone</name>
    <dbReference type="NCBI Taxonomy" id="45351"/>
    <lineage>
        <taxon>Eukaryota</taxon>
        <taxon>Metazoa</taxon>
        <taxon>Cnidaria</taxon>
        <taxon>Anthozoa</taxon>
        <taxon>Hexacorallia</taxon>
        <taxon>Actiniaria</taxon>
        <taxon>Edwardsiidae</taxon>
        <taxon>Nematostella</taxon>
    </lineage>
</organism>
<keyword evidence="8 10" id="KW-0333">Golgi apparatus</keyword>
<evidence type="ECO:0000256" key="4">
    <source>
        <dbReference type="ARBA" id="ARBA00022679"/>
    </source>
</evidence>
<dbReference type="HOGENOM" id="CLU_628999_0_0_1"/>
<evidence type="ECO:0000313" key="11">
    <source>
        <dbReference type="EMBL" id="EDO31003.1"/>
    </source>
</evidence>
<proteinExistence type="inferred from homology"/>
<reference evidence="11 12" key="1">
    <citation type="journal article" date="2007" name="Science">
        <title>Sea anemone genome reveals ancestral eumetazoan gene repertoire and genomic organization.</title>
        <authorList>
            <person name="Putnam N.H."/>
            <person name="Srivastava M."/>
            <person name="Hellsten U."/>
            <person name="Dirks B."/>
            <person name="Chapman J."/>
            <person name="Salamov A."/>
            <person name="Terry A."/>
            <person name="Shapiro H."/>
            <person name="Lindquist E."/>
            <person name="Kapitonov V.V."/>
            <person name="Jurka J."/>
            <person name="Genikhovich G."/>
            <person name="Grigoriev I.V."/>
            <person name="Lucas S.M."/>
            <person name="Steele R.E."/>
            <person name="Finnerty J.R."/>
            <person name="Technau U."/>
            <person name="Martindale M.Q."/>
            <person name="Rokhsar D.S."/>
        </authorList>
    </citation>
    <scope>NUCLEOTIDE SEQUENCE [LARGE SCALE GENOMIC DNA]</scope>
    <source>
        <strain evidence="12">CH2 X CH6</strain>
    </source>
</reference>
<comment type="similarity">
    <text evidence="2 10">Belongs to the glycosyltransferase 31 family.</text>
</comment>
<keyword evidence="9 10" id="KW-0472">Membrane</keyword>
<keyword evidence="12" id="KW-1185">Reference proteome</keyword>
<keyword evidence="7 10" id="KW-1133">Transmembrane helix</keyword>
<protein>
    <recommendedName>
        <fullName evidence="10">Hexosyltransferase</fullName>
        <ecNumber evidence="10">2.4.1.-</ecNumber>
    </recommendedName>
</protein>
<evidence type="ECO:0000256" key="8">
    <source>
        <dbReference type="ARBA" id="ARBA00023034"/>
    </source>
</evidence>
<keyword evidence="3 10" id="KW-0328">Glycosyltransferase</keyword>
<dbReference type="InterPro" id="IPR002659">
    <property type="entry name" value="Glyco_trans_31"/>
</dbReference>
<evidence type="ECO:0000256" key="1">
    <source>
        <dbReference type="ARBA" id="ARBA00004323"/>
    </source>
</evidence>
<gene>
    <name evidence="11" type="ORF">NEMVEDRAFT_v1g248175</name>
</gene>
<accession>A7SZ57</accession>
<dbReference type="PhylomeDB" id="A7SZ57"/>
<dbReference type="PANTHER" id="PTHR11214:SF378">
    <property type="entry name" value="BETA-1,3-GALACTOSYLTRANSFERASE 4"/>
    <property type="match status" value="1"/>
</dbReference>
<evidence type="ECO:0000256" key="2">
    <source>
        <dbReference type="ARBA" id="ARBA00008661"/>
    </source>
</evidence>
<dbReference type="GO" id="GO:0006493">
    <property type="term" value="P:protein O-linked glycosylation"/>
    <property type="evidence" value="ECO:0000318"/>
    <property type="project" value="GO_Central"/>
</dbReference>
<dbReference type="Pfam" id="PF01762">
    <property type="entry name" value="Galactosyl_T"/>
    <property type="match status" value="1"/>
</dbReference>
<dbReference type="Proteomes" id="UP000001593">
    <property type="component" value="Unassembled WGS sequence"/>
</dbReference>
<dbReference type="GO" id="GO:0016758">
    <property type="term" value="F:hexosyltransferase activity"/>
    <property type="evidence" value="ECO:0007669"/>
    <property type="project" value="InterPro"/>
</dbReference>
<keyword evidence="5 10" id="KW-0812">Transmembrane</keyword>
<dbReference type="OMA" id="VFCKGSM"/>
<evidence type="ECO:0000256" key="5">
    <source>
        <dbReference type="ARBA" id="ARBA00022692"/>
    </source>
</evidence>
<dbReference type="InParanoid" id="A7SZ57"/>
<evidence type="ECO:0000256" key="6">
    <source>
        <dbReference type="ARBA" id="ARBA00022968"/>
    </source>
</evidence>
<sequence>MASQRERKLERLRNLRIVWTGDYDTSTLRVDGKLFDYGKKSCGLIPFRIRVSGVARITELYIECGRTSVLSSLGTYRFLCFGRLTMSKILICFSYFEILTSKNNQENINESLIVEDANFTILEPAFAPSSVLEAVDVLVIISTSPSSFEKRTAIRKTWGKFDTPQYQLLSDERRRIPTWRTIFMTGIAADEEVDTKLQEESKLYDDLLIFAYKDSYRKITNKLIGSLQWASRGKFEFLLKTDDDVYVSVPRLYQWLVNTGCHLKPVYAGKLYSGTVERDEKHRHYVSTESLKLKFYPVFCKGSMFVLSATLVPKLVELSRKVQRIPPDDAYVGLLAHEMKVKPTAIQSLVQLSLMPYIFPFLDSCHYQTVIGVGDSLTPAQLAYVHLQITNKQSPWPCVHRWTKILVVLIVLVALYLLIMNLKGFAIKTLRHHRKS</sequence>
<comment type="subcellular location">
    <subcellularLocation>
        <location evidence="1 10">Golgi apparatus membrane</location>
        <topology evidence="1 10">Single-pass type II membrane protein</topology>
    </subcellularLocation>
</comment>
<dbReference type="EMBL" id="DS469950">
    <property type="protein sequence ID" value="EDO31003.1"/>
    <property type="molecule type" value="Genomic_DNA"/>
</dbReference>
<keyword evidence="6 10" id="KW-0735">Signal-anchor</keyword>
<evidence type="ECO:0000256" key="9">
    <source>
        <dbReference type="ARBA" id="ARBA00023136"/>
    </source>
</evidence>
<dbReference type="EC" id="2.4.1.-" evidence="10"/>
<dbReference type="Gene3D" id="3.90.550.50">
    <property type="match status" value="1"/>
</dbReference>
<feature type="transmembrane region" description="Helical" evidence="10">
    <location>
        <begin position="405"/>
        <end position="426"/>
    </location>
</feature>
<evidence type="ECO:0000256" key="7">
    <source>
        <dbReference type="ARBA" id="ARBA00022989"/>
    </source>
</evidence>
<name>A7SZ57_NEMVE</name>
<dbReference type="PANTHER" id="PTHR11214">
    <property type="entry name" value="BETA-1,3-N-ACETYLGLUCOSAMINYLTRANSFERASE"/>
    <property type="match status" value="1"/>
</dbReference>
<evidence type="ECO:0000256" key="10">
    <source>
        <dbReference type="RuleBase" id="RU363063"/>
    </source>
</evidence>
<dbReference type="eggNOG" id="KOG2287">
    <property type="taxonomic scope" value="Eukaryota"/>
</dbReference>
<evidence type="ECO:0000313" key="12">
    <source>
        <dbReference type="Proteomes" id="UP000001593"/>
    </source>
</evidence>
<evidence type="ECO:0000256" key="3">
    <source>
        <dbReference type="ARBA" id="ARBA00022676"/>
    </source>
</evidence>
<dbReference type="AlphaFoldDB" id="A7SZ57"/>
<keyword evidence="4" id="KW-0808">Transferase</keyword>
<dbReference type="GO" id="GO:0016757">
    <property type="term" value="F:glycosyltransferase activity"/>
    <property type="evidence" value="ECO:0000318"/>
    <property type="project" value="GO_Central"/>
</dbReference>
<dbReference type="GO" id="GO:0000139">
    <property type="term" value="C:Golgi membrane"/>
    <property type="evidence" value="ECO:0000318"/>
    <property type="project" value="GO_Central"/>
</dbReference>